<evidence type="ECO:0000313" key="2">
    <source>
        <dbReference type="WBParaSite" id="RSKR_0000656300.1"/>
    </source>
</evidence>
<dbReference type="WBParaSite" id="RSKR_0000656300.1">
    <property type="protein sequence ID" value="RSKR_0000656300.1"/>
    <property type="gene ID" value="RSKR_0000656300"/>
</dbReference>
<name>A0AC35U1B8_9BILA</name>
<sequence length="526" mass="60303">MWRSMHRLQKLAVLAVVALTLYIWTISYGSESLLKEQFRPEVEANKVSVPDFEDVEGVKVEEATGHKVTFNEPSNPKSKAVREAFKFAWKNYKKYAWGHDHLKPISKKSADWFSLGLTITDSIDTILIMNLAEEYEEAREYVKLSLSFNHDQKVNLFETSIRVLGGMLSAYHLTGDELYKEKATELGSKLLGAFEHSKTPIPLSDVNLKTKDAATPSWTPYSSLSEVTSLQLEFRDLSRVTGNATFEQITFKVNEHIHDLGCNDMDGLCQMYINPLTGIFAKDGAITLGARTDSFYEYLFKQWLQTGKSIDFLKEDYLKAVEAMKKHLLKRTKNKKLLYFGEMTSSKSFYPKMDHLVCFLAGTLALGSKNGFGEEHMELAKDLGETCYQFYNNPTGLGPEIAHFAIDGDEKNSDLYVKPLDAYSLLRPEAVEAWFYLFRLTGDTKYQEWGWKMFESIEKYAKVENGYSSVNNVKKIPVSYKDNMESFYLAETLKYLYLLLETDQTILPLDKWVFNTEAHPLPIYQH</sequence>
<protein>
    <submittedName>
        <fullName evidence="2">Alpha-1,2-Mannosidase</fullName>
    </submittedName>
</protein>
<accession>A0AC35U1B8</accession>
<evidence type="ECO:0000313" key="1">
    <source>
        <dbReference type="Proteomes" id="UP000095286"/>
    </source>
</evidence>
<dbReference type="Proteomes" id="UP000095286">
    <property type="component" value="Unplaced"/>
</dbReference>
<reference evidence="2" key="1">
    <citation type="submission" date="2016-11" db="UniProtKB">
        <authorList>
            <consortium name="WormBaseParasite"/>
        </authorList>
    </citation>
    <scope>IDENTIFICATION</scope>
    <source>
        <strain evidence="2">KR3021</strain>
    </source>
</reference>
<organism evidence="1 2">
    <name type="scientific">Rhabditophanes sp. KR3021</name>
    <dbReference type="NCBI Taxonomy" id="114890"/>
    <lineage>
        <taxon>Eukaryota</taxon>
        <taxon>Metazoa</taxon>
        <taxon>Ecdysozoa</taxon>
        <taxon>Nematoda</taxon>
        <taxon>Chromadorea</taxon>
        <taxon>Rhabditida</taxon>
        <taxon>Tylenchina</taxon>
        <taxon>Panagrolaimomorpha</taxon>
        <taxon>Strongyloidoidea</taxon>
        <taxon>Alloionematidae</taxon>
        <taxon>Rhabditophanes</taxon>
    </lineage>
</organism>
<proteinExistence type="predicted"/>